<dbReference type="RefSeq" id="WP_093796093.1">
    <property type="nucleotide sequence ID" value="NZ_CP155571.1"/>
</dbReference>
<proteinExistence type="predicted"/>
<evidence type="ECO:0000259" key="4">
    <source>
        <dbReference type="PROSITE" id="PS50111"/>
    </source>
</evidence>
<dbReference type="InterPro" id="IPR004682">
    <property type="entry name" value="TRAP_DctP"/>
</dbReference>
<evidence type="ECO:0000313" key="6">
    <source>
        <dbReference type="Proteomes" id="UP000216052"/>
    </source>
</evidence>
<dbReference type="EMBL" id="CP155571">
    <property type="protein sequence ID" value="XFO71370.1"/>
    <property type="molecule type" value="Genomic_DNA"/>
</dbReference>
<dbReference type="InterPro" id="IPR004089">
    <property type="entry name" value="MCPsignal_dom"/>
</dbReference>
<evidence type="ECO:0000256" key="3">
    <source>
        <dbReference type="SAM" id="Phobius"/>
    </source>
</evidence>
<dbReference type="Gene3D" id="3.40.190.170">
    <property type="entry name" value="Bacterial extracellular solute-binding protein, family 7"/>
    <property type="match status" value="1"/>
</dbReference>
<keyword evidence="2" id="KW-0807">Transducer</keyword>
<dbReference type="CDD" id="cd11386">
    <property type="entry name" value="MCP_signal"/>
    <property type="match status" value="1"/>
</dbReference>
<dbReference type="NCBIfam" id="TIGR00787">
    <property type="entry name" value="dctP"/>
    <property type="match status" value="1"/>
</dbReference>
<keyword evidence="3" id="KW-1133">Transmembrane helix</keyword>
<dbReference type="SUPFAM" id="SSF58104">
    <property type="entry name" value="Methyl-accepting chemotaxis protein (MCP) signaling domain"/>
    <property type="match status" value="1"/>
</dbReference>
<keyword evidence="1" id="KW-0732">Signal</keyword>
<reference evidence="5" key="1">
    <citation type="submission" date="2024-05" db="EMBL/GenBank/DDBJ databases">
        <title>Isolation and characterization of Sporomusa carbonis sp. nov., a carboxydotrophic hydrogenogen in the genus of Sporomusa isolated from a charcoal burning pile.</title>
        <authorList>
            <person name="Boeer T."/>
            <person name="Rosenbaum F."/>
            <person name="Eysell L."/>
            <person name="Mueller V."/>
            <person name="Daniel R."/>
            <person name="Poehlein A."/>
        </authorList>
    </citation>
    <scope>NUCLEOTIDE SEQUENCE [LARGE SCALE GENOMIC DNA]</scope>
    <source>
        <strain evidence="5">DSM 3132</strain>
    </source>
</reference>
<keyword evidence="3" id="KW-0812">Transmembrane</keyword>
<evidence type="ECO:0000313" key="5">
    <source>
        <dbReference type="EMBL" id="XFO71370.1"/>
    </source>
</evidence>
<sequence>MSIKWKLFILFAFSGIVTNLAATALMSQLFKTNYSTVAVLAVNLFNAGIVLYLVLKFARPLGLQANNDSEALNIKALSASTKAANPQDHTAALYSGAEKLSTASVGLASLMYEAKQFVNLIAQNISEIAGGSDEVGKMTIAAAEQTDKVSTLAQTTADRMKLLADSAESIIKASNAGQMAIDSAAKTINEIAAEAHSNVGLVENFAQKSHEIKDIVAMIATITSQTNLLALNAAIEAARAGEHGRGFAVVAEEVRKLAEQSQEFASQIGTVIEQMQADMDKVVAAFRDTTEGMSTGVEAITQANNSFTKITSEIEITRSGIHDVAKFAEDQSKSTIALRDAVHHVAAVTEQSLAATETTAANTQQVNHSIEDIAGKSRSLARTAGELHQAIIRLNLSKKKVIMVAIGQSETSAIYNGIKKFSETITAKTQGAWEVKIFPNNQLGDDTEVLDKLRNGIVEMTLMASSQMGSIVQEMKVFDFPFTFKDENTVDRILASSFGTKILAALDTYGLHGLAFVDQGFRNLTNSRHPITCLDDFKGLTLRTMNNPIHIEAFKLLGATPKPLEFSKLYSELSQQTIDGQENPLSIIYASQLYEVQKYLTLSQHLYSPFVMLYSKALWDTLPAADRVLIEQAAQESAKYTTAVTRKQTAKLITDLEGKGMLINKIADSDLKILRDAIQPVFGEFKGQIDATLMNELQDMLKRL</sequence>
<dbReference type="PRINTS" id="PR00260">
    <property type="entry name" value="CHEMTRNSDUCR"/>
</dbReference>
<keyword evidence="3" id="KW-0472">Membrane</keyword>
<feature type="domain" description="Methyl-accepting transducer" evidence="4">
    <location>
        <begin position="110"/>
        <end position="367"/>
    </location>
</feature>
<feature type="transmembrane region" description="Helical" evidence="3">
    <location>
        <begin position="36"/>
        <end position="55"/>
    </location>
</feature>
<dbReference type="InterPro" id="IPR018389">
    <property type="entry name" value="DctP_fam"/>
</dbReference>
<dbReference type="Pfam" id="PF03480">
    <property type="entry name" value="DctP"/>
    <property type="match status" value="1"/>
</dbReference>
<dbReference type="InterPro" id="IPR038404">
    <property type="entry name" value="TRAP_DctP_sf"/>
</dbReference>
<dbReference type="PANTHER" id="PTHR33376:SF2">
    <property type="entry name" value="DICARBOXYLATE-BINDING PERIPLASMIC PROTEIN"/>
    <property type="match status" value="1"/>
</dbReference>
<dbReference type="Gene3D" id="1.10.287.950">
    <property type="entry name" value="Methyl-accepting chemotaxis protein"/>
    <property type="match status" value="1"/>
</dbReference>
<dbReference type="SMART" id="SM00283">
    <property type="entry name" value="MA"/>
    <property type="match status" value="1"/>
</dbReference>
<dbReference type="InterPro" id="IPR004090">
    <property type="entry name" value="Chemotax_Me-accpt_rcpt"/>
</dbReference>
<dbReference type="NCBIfam" id="NF037995">
    <property type="entry name" value="TRAP_S1"/>
    <property type="match status" value="1"/>
</dbReference>
<evidence type="ECO:0000256" key="1">
    <source>
        <dbReference type="ARBA" id="ARBA00022729"/>
    </source>
</evidence>
<dbReference type="PANTHER" id="PTHR33376">
    <property type="match status" value="1"/>
</dbReference>
<gene>
    <name evidence="5" type="ORF">SPACI_013850</name>
</gene>
<dbReference type="Pfam" id="PF00015">
    <property type="entry name" value="MCPsignal"/>
    <property type="match status" value="1"/>
</dbReference>
<evidence type="ECO:0000256" key="2">
    <source>
        <dbReference type="PROSITE-ProRule" id="PRU00284"/>
    </source>
</evidence>
<name>A0ABZ3IZH3_SPOA4</name>
<organism evidence="5 6">
    <name type="scientific">Sporomusa acidovorans (strain ATCC 49682 / DSM 3132 / Mol)</name>
    <dbReference type="NCBI Taxonomy" id="1123286"/>
    <lineage>
        <taxon>Bacteria</taxon>
        <taxon>Bacillati</taxon>
        <taxon>Bacillota</taxon>
        <taxon>Negativicutes</taxon>
        <taxon>Selenomonadales</taxon>
        <taxon>Sporomusaceae</taxon>
        <taxon>Sporomusa</taxon>
    </lineage>
</organism>
<dbReference type="Proteomes" id="UP000216052">
    <property type="component" value="Chromosome"/>
</dbReference>
<keyword evidence="6" id="KW-1185">Reference proteome</keyword>
<accession>A0ABZ3IZH3</accession>
<protein>
    <recommendedName>
        <fullName evidence="4">Methyl-accepting transducer domain-containing protein</fullName>
    </recommendedName>
</protein>
<dbReference type="PROSITE" id="PS50111">
    <property type="entry name" value="CHEMOTAXIS_TRANSDUC_2"/>
    <property type="match status" value="1"/>
</dbReference>